<protein>
    <submittedName>
        <fullName evidence="2">Uncharacterized protein</fullName>
    </submittedName>
</protein>
<dbReference type="Proteomes" id="UP000257109">
    <property type="component" value="Unassembled WGS sequence"/>
</dbReference>
<proteinExistence type="predicted"/>
<feature type="region of interest" description="Disordered" evidence="1">
    <location>
        <begin position="37"/>
        <end position="61"/>
    </location>
</feature>
<dbReference type="AlphaFoldDB" id="A0A371DZ77"/>
<name>A0A371DZ77_MUCPR</name>
<accession>A0A371DZ77</accession>
<evidence type="ECO:0000313" key="2">
    <source>
        <dbReference type="EMBL" id="RDX57862.1"/>
    </source>
</evidence>
<evidence type="ECO:0000256" key="1">
    <source>
        <dbReference type="SAM" id="MobiDB-lite"/>
    </source>
</evidence>
<keyword evidence="3" id="KW-1185">Reference proteome</keyword>
<gene>
    <name evidence="2" type="ORF">CR513_62870</name>
</gene>
<comment type="caution">
    <text evidence="2">The sequence shown here is derived from an EMBL/GenBank/DDBJ whole genome shotgun (WGS) entry which is preliminary data.</text>
</comment>
<evidence type="ECO:0000313" key="3">
    <source>
        <dbReference type="Proteomes" id="UP000257109"/>
    </source>
</evidence>
<sequence length="87" mass="9637">MMPVEVGESSLRRSEFKLEDNPGAIYTNLNLVEEAREQGGWARPKSEEKKGSLGSIGKDHLRSKKRSAIGLIGSRWDTYCKCGTPPT</sequence>
<organism evidence="2 3">
    <name type="scientific">Mucuna pruriens</name>
    <name type="common">Velvet bean</name>
    <name type="synonym">Dolichos pruriens</name>
    <dbReference type="NCBI Taxonomy" id="157652"/>
    <lineage>
        <taxon>Eukaryota</taxon>
        <taxon>Viridiplantae</taxon>
        <taxon>Streptophyta</taxon>
        <taxon>Embryophyta</taxon>
        <taxon>Tracheophyta</taxon>
        <taxon>Spermatophyta</taxon>
        <taxon>Magnoliopsida</taxon>
        <taxon>eudicotyledons</taxon>
        <taxon>Gunneridae</taxon>
        <taxon>Pentapetalae</taxon>
        <taxon>rosids</taxon>
        <taxon>fabids</taxon>
        <taxon>Fabales</taxon>
        <taxon>Fabaceae</taxon>
        <taxon>Papilionoideae</taxon>
        <taxon>50 kb inversion clade</taxon>
        <taxon>NPAAA clade</taxon>
        <taxon>indigoferoid/millettioid clade</taxon>
        <taxon>Phaseoleae</taxon>
        <taxon>Mucuna</taxon>
    </lineage>
</organism>
<reference evidence="2" key="1">
    <citation type="submission" date="2018-05" db="EMBL/GenBank/DDBJ databases">
        <title>Draft genome of Mucuna pruriens seed.</title>
        <authorList>
            <person name="Nnadi N.E."/>
            <person name="Vos R."/>
            <person name="Hasami M.H."/>
            <person name="Devisetty U.K."/>
            <person name="Aguiy J.C."/>
        </authorList>
    </citation>
    <scope>NUCLEOTIDE SEQUENCE [LARGE SCALE GENOMIC DNA]</scope>
    <source>
        <strain evidence="2">JCA_2017</strain>
    </source>
</reference>
<feature type="non-terminal residue" evidence="2">
    <location>
        <position position="1"/>
    </location>
</feature>
<dbReference type="EMBL" id="QJKJ01018099">
    <property type="protein sequence ID" value="RDX57862.1"/>
    <property type="molecule type" value="Genomic_DNA"/>
</dbReference>